<feature type="region of interest" description="Disordered" evidence="1">
    <location>
        <begin position="200"/>
        <end position="222"/>
    </location>
</feature>
<feature type="region of interest" description="Disordered" evidence="1">
    <location>
        <begin position="154"/>
        <end position="179"/>
    </location>
</feature>
<organism evidence="2 3">
    <name type="scientific">Armillaria luteobubalina</name>
    <dbReference type="NCBI Taxonomy" id="153913"/>
    <lineage>
        <taxon>Eukaryota</taxon>
        <taxon>Fungi</taxon>
        <taxon>Dikarya</taxon>
        <taxon>Basidiomycota</taxon>
        <taxon>Agaricomycotina</taxon>
        <taxon>Agaricomycetes</taxon>
        <taxon>Agaricomycetidae</taxon>
        <taxon>Agaricales</taxon>
        <taxon>Marasmiineae</taxon>
        <taxon>Physalacriaceae</taxon>
        <taxon>Armillaria</taxon>
    </lineage>
</organism>
<keyword evidence="3" id="KW-1185">Reference proteome</keyword>
<feature type="region of interest" description="Disordered" evidence="1">
    <location>
        <begin position="27"/>
        <end position="83"/>
    </location>
</feature>
<reference evidence="2" key="1">
    <citation type="submission" date="2023-06" db="EMBL/GenBank/DDBJ databases">
        <authorList>
            <consortium name="Lawrence Berkeley National Laboratory"/>
            <person name="Ahrendt S."/>
            <person name="Sahu N."/>
            <person name="Indic B."/>
            <person name="Wong-Bajracharya J."/>
            <person name="Merenyi Z."/>
            <person name="Ke H.-M."/>
            <person name="Monk M."/>
            <person name="Kocsube S."/>
            <person name="Drula E."/>
            <person name="Lipzen A."/>
            <person name="Balint B."/>
            <person name="Henrissat B."/>
            <person name="Andreopoulos B."/>
            <person name="Martin F.M."/>
            <person name="Harder C.B."/>
            <person name="Rigling D."/>
            <person name="Ford K.L."/>
            <person name="Foster G.D."/>
            <person name="Pangilinan J."/>
            <person name="Papanicolaou A."/>
            <person name="Barry K."/>
            <person name="LaButti K."/>
            <person name="Viragh M."/>
            <person name="Koriabine M."/>
            <person name="Yan M."/>
            <person name="Riley R."/>
            <person name="Champramary S."/>
            <person name="Plett K.L."/>
            <person name="Tsai I.J."/>
            <person name="Slot J."/>
            <person name="Sipos G."/>
            <person name="Plett J."/>
            <person name="Nagy L.G."/>
            <person name="Grigoriev I.V."/>
        </authorList>
    </citation>
    <scope>NUCLEOTIDE SEQUENCE</scope>
    <source>
        <strain evidence="2">HWK02</strain>
    </source>
</reference>
<dbReference type="EMBL" id="JAUEPU010000002">
    <property type="protein sequence ID" value="KAK0505441.1"/>
    <property type="molecule type" value="Genomic_DNA"/>
</dbReference>
<proteinExistence type="predicted"/>
<gene>
    <name evidence="2" type="ORF">EDD18DRAFT_1344254</name>
</gene>
<feature type="compositionally biased region" description="Basic and acidic residues" evidence="1">
    <location>
        <begin position="352"/>
        <end position="361"/>
    </location>
</feature>
<evidence type="ECO:0000313" key="3">
    <source>
        <dbReference type="Proteomes" id="UP001175228"/>
    </source>
</evidence>
<accession>A0AA39QN99</accession>
<feature type="compositionally biased region" description="Low complexity" evidence="1">
    <location>
        <begin position="336"/>
        <end position="351"/>
    </location>
</feature>
<evidence type="ECO:0000313" key="2">
    <source>
        <dbReference type="EMBL" id="KAK0505441.1"/>
    </source>
</evidence>
<dbReference type="AlphaFoldDB" id="A0AA39QN99"/>
<evidence type="ECO:0000256" key="1">
    <source>
        <dbReference type="SAM" id="MobiDB-lite"/>
    </source>
</evidence>
<name>A0AA39QN99_9AGAR</name>
<dbReference type="Proteomes" id="UP001175228">
    <property type="component" value="Unassembled WGS sequence"/>
</dbReference>
<comment type="caution">
    <text evidence="2">The sequence shown here is derived from an EMBL/GenBank/DDBJ whole genome shotgun (WGS) entry which is preliminary data.</text>
</comment>
<feature type="region of interest" description="Disordered" evidence="1">
    <location>
        <begin position="427"/>
        <end position="446"/>
    </location>
</feature>
<feature type="region of interest" description="Disordered" evidence="1">
    <location>
        <begin position="246"/>
        <end position="322"/>
    </location>
</feature>
<feature type="compositionally biased region" description="Basic and acidic residues" evidence="1">
    <location>
        <begin position="246"/>
        <end position="259"/>
    </location>
</feature>
<feature type="region of interest" description="Disordered" evidence="1">
    <location>
        <begin position="336"/>
        <end position="386"/>
    </location>
</feature>
<protein>
    <submittedName>
        <fullName evidence="2">Uncharacterized protein</fullName>
    </submittedName>
</protein>
<sequence length="724" mass="78037">MVIYPLVPPIDKSYLPHLHPNLPSVMPATANSSSRTTSKHKLVHSSPVPMSIASSPEPEYVPRKKNKTGSRVPVRGNECAHSSKKDTALLLPVSITSSQARPSCKRPALRRKVSYGEISTEEVDKIVAQSDVDDAELSAASLHRRGHVLFVDDEASEASQHSDDPSADDEAAGMDCESDVRSSYSVEVVHVATLLLSDNESAGGESVAQAESPEALKEVKPSHPLWSKTKTVKGAYIDKLLTTGHSKDIAGDDDLKRDPTVPSQGNRSKESDSDVYLEDLCQTPRIPSRAKGKTPLKTAASRRSSCSAKKEPPSSNARLEEELSIDLVTDTLTKTMSMSKAKKPSSVPKAVLSKDKCEHKAPVANRSGRAMATASSAPSPVKHTPLKPAGKINALVAVSAMSVKHTSSRKGATKALASAVEKKSEPLFLPSHSDGNGSAPPPDQHAQLGADLAALLGDDIRASSPEDDADTPMLHLPDEFVTQHDANMTDPEDPALHAMQPAFMEDHLITLGVYESLPPLGAYCPVIPIGFTPESFDPPRFHAFTDVAKLFCLESLMSLVEAFKFGSYGAFVNLARVPHSVLSFEKRSLHFTRSNAVYTSTQSSPAKGHQGSPMKKLLAAPALGPGGRYPNSLRFMDEVPIYDGHASAGNHFLFRPSDFTVLKSLPHFMTSHDLDAFTMVSIGYSLTVWESYNKEPRLTSNILFVIVLGSAPKKDKLEVLGFLE</sequence>